<dbReference type="Pfam" id="PF01196">
    <property type="entry name" value="Ribosomal_L17"/>
    <property type="match status" value="1"/>
</dbReference>
<dbReference type="InterPro" id="IPR036373">
    <property type="entry name" value="Ribosomal_bL17_sf"/>
</dbReference>
<dbReference type="GO" id="GO:0006412">
    <property type="term" value="P:translation"/>
    <property type="evidence" value="ECO:0007669"/>
    <property type="project" value="UniProtKB-UniRule"/>
</dbReference>
<dbReference type="EMBL" id="MGEP01000030">
    <property type="protein sequence ID" value="OGL87217.1"/>
    <property type="molecule type" value="Genomic_DNA"/>
</dbReference>
<comment type="similarity">
    <text evidence="1 4 5">Belongs to the bacterial ribosomal protein bL17 family.</text>
</comment>
<gene>
    <name evidence="4" type="primary">rplQ</name>
    <name evidence="6" type="ORF">A3I40_03600</name>
</gene>
<evidence type="ECO:0000256" key="1">
    <source>
        <dbReference type="ARBA" id="ARBA00008777"/>
    </source>
</evidence>
<dbReference type="SUPFAM" id="SSF64263">
    <property type="entry name" value="Prokaryotic ribosomal protein L17"/>
    <property type="match status" value="1"/>
</dbReference>
<dbReference type="HAMAP" id="MF_01368">
    <property type="entry name" value="Ribosomal_bL17"/>
    <property type="match status" value="1"/>
</dbReference>
<reference evidence="6 7" key="1">
    <citation type="journal article" date="2016" name="Nat. Commun.">
        <title>Thousands of microbial genomes shed light on interconnected biogeochemical processes in an aquifer system.</title>
        <authorList>
            <person name="Anantharaman K."/>
            <person name="Brown C.T."/>
            <person name="Hug L.A."/>
            <person name="Sharon I."/>
            <person name="Castelle C.J."/>
            <person name="Probst A.J."/>
            <person name="Thomas B.C."/>
            <person name="Singh A."/>
            <person name="Wilkins M.J."/>
            <person name="Karaoz U."/>
            <person name="Brodie E.L."/>
            <person name="Williams K.H."/>
            <person name="Hubbard S.S."/>
            <person name="Banfield J.F."/>
        </authorList>
    </citation>
    <scope>NUCLEOTIDE SEQUENCE [LARGE SCALE GENOMIC DNA]</scope>
</reference>
<comment type="subunit">
    <text evidence="4">Part of the 50S ribosomal subunit. Contacts protein L32.</text>
</comment>
<dbReference type="InterPro" id="IPR000456">
    <property type="entry name" value="Ribosomal_bL17"/>
</dbReference>
<dbReference type="GO" id="GO:0022625">
    <property type="term" value="C:cytosolic large ribosomal subunit"/>
    <property type="evidence" value="ECO:0007669"/>
    <property type="project" value="TreeGrafter"/>
</dbReference>
<accession>A0A1F7VB33</accession>
<dbReference type="GO" id="GO:0003735">
    <property type="term" value="F:structural constituent of ribosome"/>
    <property type="evidence" value="ECO:0007669"/>
    <property type="project" value="InterPro"/>
</dbReference>
<evidence type="ECO:0000256" key="2">
    <source>
        <dbReference type="ARBA" id="ARBA00022980"/>
    </source>
</evidence>
<keyword evidence="3 4" id="KW-0687">Ribonucleoprotein</keyword>
<evidence type="ECO:0000256" key="3">
    <source>
        <dbReference type="ARBA" id="ARBA00023274"/>
    </source>
</evidence>
<name>A0A1F7VB33_9BACT</name>
<dbReference type="Proteomes" id="UP000178723">
    <property type="component" value="Unassembled WGS sequence"/>
</dbReference>
<comment type="caution">
    <text evidence="6">The sequence shown here is derived from an EMBL/GenBank/DDBJ whole genome shotgun (WGS) entry which is preliminary data.</text>
</comment>
<evidence type="ECO:0000256" key="4">
    <source>
        <dbReference type="HAMAP-Rule" id="MF_01368"/>
    </source>
</evidence>
<dbReference type="PANTHER" id="PTHR14413">
    <property type="entry name" value="RIBOSOMAL PROTEIN L17"/>
    <property type="match status" value="1"/>
</dbReference>
<proteinExistence type="inferred from homology"/>
<sequence length="117" mass="13288">MRHRHKGKTLDRKAQPRNLMLRNLASSLILYEKVTTTTARAKAVKSMVERLISLGRKGDLAARRELLRILPVKNAAAKVVEDLGPRYKNRTGGYSRIIKLSRRLGDNAKTVRLELID</sequence>
<keyword evidence="2 4" id="KW-0689">Ribosomal protein</keyword>
<organism evidence="6 7">
    <name type="scientific">Candidatus Uhrbacteria bacterium RIFCSPLOWO2_02_FULL_48_12</name>
    <dbReference type="NCBI Taxonomy" id="1802407"/>
    <lineage>
        <taxon>Bacteria</taxon>
        <taxon>Candidatus Uhriibacteriota</taxon>
    </lineage>
</organism>
<dbReference type="STRING" id="1802407.A3I40_03600"/>
<protein>
    <recommendedName>
        <fullName evidence="4">Large ribosomal subunit protein bL17</fullName>
    </recommendedName>
</protein>
<dbReference type="Gene3D" id="3.90.1030.10">
    <property type="entry name" value="Ribosomal protein L17"/>
    <property type="match status" value="1"/>
</dbReference>
<dbReference type="PANTHER" id="PTHR14413:SF16">
    <property type="entry name" value="LARGE RIBOSOMAL SUBUNIT PROTEIN BL17M"/>
    <property type="match status" value="1"/>
</dbReference>
<evidence type="ECO:0000256" key="5">
    <source>
        <dbReference type="RuleBase" id="RU000660"/>
    </source>
</evidence>
<dbReference type="NCBIfam" id="TIGR00059">
    <property type="entry name" value="L17"/>
    <property type="match status" value="1"/>
</dbReference>
<dbReference type="AlphaFoldDB" id="A0A1F7VB33"/>
<evidence type="ECO:0000313" key="7">
    <source>
        <dbReference type="Proteomes" id="UP000178723"/>
    </source>
</evidence>
<evidence type="ECO:0000313" key="6">
    <source>
        <dbReference type="EMBL" id="OGL87217.1"/>
    </source>
</evidence>